<feature type="compositionally biased region" description="Polar residues" evidence="2">
    <location>
        <begin position="90"/>
        <end position="103"/>
    </location>
</feature>
<feature type="coiled-coil region" evidence="1">
    <location>
        <begin position="218"/>
        <end position="287"/>
    </location>
</feature>
<evidence type="ECO:0000313" key="3">
    <source>
        <dbReference type="EMBL" id="KAK5293582.1"/>
    </source>
</evidence>
<sequence>MADLATPSAATMSAGATSAPTGKDKTHVSKPERPDEEQYKESLAKAEKELAASNERMKAIKAKLDSAKPGNKDSPTAKRQQELRAELATIRQQQQGMKSSRSTVLEKVKRLDEQLKSRINEQKTARSRVSFKNVDEVQSEIDRLRKQVDTGMMKLVDEKKALQDISSLEKQKKGFVGFDAAQKGIDDVKAQIAELRKGLDDPESKALSDRYTAIGKELDEIKAEQDGVYKNLNALRDEKTKIHNDQQEKYQVVKDIKDKYYQARRAHAEYEKEAWRLRQERKKAENDAYHQGKRRQVADQKLEEASAPAYQEEILTAQGLIRYFDPSSAPAKEASGPGKYAATTQRTVDDSAMKGMKVVQRGEEENYFMGTGGKKGKKSRKGGNANAGSPAPPSEGKFNLSIGVIEQCANIGIEPPTSQSAVPGVVEKLKEKLDHWKKDQDKKTKENIAKAQKEIDRLEAEANGSGTPTPTTNGKSTETARKPAAEQQSVNGSAPASAELEQDKDAGADVADDLEKATIEDKTETES</sequence>
<name>A0ABR0MA32_9PEZI</name>
<feature type="compositionally biased region" description="Low complexity" evidence="2">
    <location>
        <begin position="1"/>
        <end position="21"/>
    </location>
</feature>
<organism evidence="3 4">
    <name type="scientific">Cryomyces antarcticus</name>
    <dbReference type="NCBI Taxonomy" id="329879"/>
    <lineage>
        <taxon>Eukaryota</taxon>
        <taxon>Fungi</taxon>
        <taxon>Dikarya</taxon>
        <taxon>Ascomycota</taxon>
        <taxon>Pezizomycotina</taxon>
        <taxon>Dothideomycetes</taxon>
        <taxon>Dothideomycetes incertae sedis</taxon>
        <taxon>Cryomyces</taxon>
    </lineage>
</organism>
<evidence type="ECO:0000256" key="2">
    <source>
        <dbReference type="SAM" id="MobiDB-lite"/>
    </source>
</evidence>
<feature type="region of interest" description="Disordered" evidence="2">
    <location>
        <begin position="328"/>
        <end position="398"/>
    </location>
</feature>
<feature type="region of interest" description="Disordered" evidence="2">
    <location>
        <begin position="1"/>
        <end position="105"/>
    </location>
</feature>
<evidence type="ECO:0000256" key="1">
    <source>
        <dbReference type="SAM" id="Coils"/>
    </source>
</evidence>
<reference evidence="3 4" key="1">
    <citation type="submission" date="2023-08" db="EMBL/GenBank/DDBJ databases">
        <title>Black Yeasts Isolated from many extreme environments.</title>
        <authorList>
            <person name="Coleine C."/>
            <person name="Stajich J.E."/>
            <person name="Selbmann L."/>
        </authorList>
    </citation>
    <scope>NUCLEOTIDE SEQUENCE [LARGE SCALE GENOMIC DNA]</scope>
    <source>
        <strain evidence="3 4">CCFEE 536</strain>
    </source>
</reference>
<gene>
    <name evidence="3" type="primary">BFR1_1</name>
    <name evidence="3" type="ORF">LTR16_001541</name>
</gene>
<keyword evidence="4" id="KW-1185">Reference proteome</keyword>
<feature type="region of interest" description="Disordered" evidence="2">
    <location>
        <begin position="434"/>
        <end position="527"/>
    </location>
</feature>
<proteinExistence type="predicted"/>
<feature type="compositionally biased region" description="Basic and acidic residues" evidence="2">
    <location>
        <begin position="22"/>
        <end position="66"/>
    </location>
</feature>
<dbReference type="PANTHER" id="PTHR31027:SF2">
    <property type="entry name" value="LEBERCILIN DOMAIN-CONTAINING PROTEIN"/>
    <property type="match status" value="1"/>
</dbReference>
<feature type="compositionally biased region" description="Low complexity" evidence="2">
    <location>
        <begin position="463"/>
        <end position="477"/>
    </location>
</feature>
<protein>
    <submittedName>
        <fullName evidence="3">Multicopy suppressor of BFA (Brefeldin A)</fullName>
    </submittedName>
</protein>
<feature type="compositionally biased region" description="Basic and acidic residues" evidence="2">
    <location>
        <begin position="501"/>
        <end position="527"/>
    </location>
</feature>
<dbReference type="Proteomes" id="UP001357485">
    <property type="component" value="Unassembled WGS sequence"/>
</dbReference>
<dbReference type="InterPro" id="IPR039604">
    <property type="entry name" value="Bfr1"/>
</dbReference>
<accession>A0ABR0MA32</accession>
<dbReference type="EMBL" id="JAVRRA010000086">
    <property type="protein sequence ID" value="KAK5293582.1"/>
    <property type="molecule type" value="Genomic_DNA"/>
</dbReference>
<comment type="caution">
    <text evidence="3">The sequence shown here is derived from an EMBL/GenBank/DDBJ whole genome shotgun (WGS) entry which is preliminary data.</text>
</comment>
<evidence type="ECO:0000313" key="4">
    <source>
        <dbReference type="Proteomes" id="UP001357485"/>
    </source>
</evidence>
<keyword evidence="1" id="KW-0175">Coiled coil</keyword>
<dbReference type="PANTHER" id="PTHR31027">
    <property type="entry name" value="NUCLEAR SEGREGATION PROTEIN BFR1"/>
    <property type="match status" value="1"/>
</dbReference>
<feature type="compositionally biased region" description="Basic and acidic residues" evidence="2">
    <location>
        <begin position="75"/>
        <end position="85"/>
    </location>
</feature>
<feature type="compositionally biased region" description="Basic and acidic residues" evidence="2">
    <location>
        <begin position="434"/>
        <end position="460"/>
    </location>
</feature>